<organism evidence="1 2">
    <name type="scientific">Christensenella hongkongensis</name>
    <dbReference type="NCBI Taxonomy" id="270498"/>
    <lineage>
        <taxon>Bacteria</taxon>
        <taxon>Bacillati</taxon>
        <taxon>Bacillota</taxon>
        <taxon>Clostridia</taxon>
        <taxon>Christensenellales</taxon>
        <taxon>Christensenellaceae</taxon>
        <taxon>Christensenella</taxon>
    </lineage>
</organism>
<dbReference type="AlphaFoldDB" id="A0A0M2NL75"/>
<dbReference type="STRING" id="270498.CHK_0883"/>
<accession>A0A0M2NL75</accession>
<comment type="caution">
    <text evidence="1">The sequence shown here is derived from an EMBL/GenBank/DDBJ whole genome shotgun (WGS) entry which is preliminary data.</text>
</comment>
<proteinExistence type="predicted"/>
<keyword evidence="2" id="KW-1185">Reference proteome</keyword>
<name>A0A0M2NL75_9FIRM</name>
<dbReference type="EMBL" id="LAYJ01000068">
    <property type="protein sequence ID" value="KKI51716.1"/>
    <property type="molecule type" value="Genomic_DNA"/>
</dbReference>
<dbReference type="InterPro" id="IPR027271">
    <property type="entry name" value="Acetolactate_synth/TF_NikR_C"/>
</dbReference>
<dbReference type="Proteomes" id="UP000034076">
    <property type="component" value="Unassembled WGS sequence"/>
</dbReference>
<dbReference type="Gene3D" id="3.30.70.1150">
    <property type="entry name" value="ACT-like. Chain A, domain 2"/>
    <property type="match status" value="1"/>
</dbReference>
<evidence type="ECO:0000313" key="2">
    <source>
        <dbReference type="Proteomes" id="UP000034076"/>
    </source>
</evidence>
<reference evidence="1 2" key="1">
    <citation type="submission" date="2015-04" db="EMBL/GenBank/DDBJ databases">
        <title>Draft genome sequence of bacteremic isolate Catabacter hongkongensis type strain HKU16T.</title>
        <authorList>
            <person name="Lau S.K."/>
            <person name="Teng J.L."/>
            <person name="Huang Y."/>
            <person name="Curreem S.O."/>
            <person name="Tsui S.K."/>
            <person name="Woo P.C."/>
        </authorList>
    </citation>
    <scope>NUCLEOTIDE SEQUENCE [LARGE SCALE GENOMIC DNA]</scope>
    <source>
        <strain evidence="1 2">HKU16</strain>
    </source>
</reference>
<dbReference type="InterPro" id="IPR045865">
    <property type="entry name" value="ACT-like_dom_sf"/>
</dbReference>
<protein>
    <submittedName>
        <fullName evidence="1">Uncharacterized protein</fullName>
    </submittedName>
</protein>
<dbReference type="SUPFAM" id="SSF55021">
    <property type="entry name" value="ACT-like"/>
    <property type="match status" value="1"/>
</dbReference>
<evidence type="ECO:0000313" key="1">
    <source>
        <dbReference type="EMBL" id="KKI51716.1"/>
    </source>
</evidence>
<gene>
    <name evidence="1" type="ORF">CHK_0883</name>
</gene>
<sequence length="103" mass="11525">MRGAAVFIDNKMNGKEFVKMNCYYIIGLRLNHRTSNAIKLQQALTEYGCNIKMRVGLHETSEEFCADDGVIMLQACGDKETVEKMVAAFNDVEGVTAKMLDLN</sequence>